<dbReference type="EMBL" id="LR536450">
    <property type="protein sequence ID" value="VFU10605.1"/>
    <property type="molecule type" value="Genomic_DNA"/>
</dbReference>
<dbReference type="GO" id="GO:0003824">
    <property type="term" value="F:catalytic activity"/>
    <property type="evidence" value="ECO:0007669"/>
    <property type="project" value="InterPro"/>
</dbReference>
<dbReference type="GO" id="GO:0030170">
    <property type="term" value="F:pyridoxal phosphate binding"/>
    <property type="evidence" value="ECO:0007669"/>
    <property type="project" value="InterPro"/>
</dbReference>
<gene>
    <name evidence="2" type="ORF">MTUNDRAET4_3718</name>
</gene>
<dbReference type="RefSeq" id="WP_166795985.1">
    <property type="nucleotide sequence ID" value="NZ_CP139089.1"/>
</dbReference>
<reference evidence="2 3" key="1">
    <citation type="submission" date="2019-03" db="EMBL/GenBank/DDBJ databases">
        <authorList>
            <person name="Kox A.R. M."/>
        </authorList>
    </citation>
    <scope>NUCLEOTIDE SEQUENCE [LARGE SCALE GENOMIC DNA]</scope>
    <source>
        <strain evidence="2">MTUNDRAET4 annotated genome</strain>
    </source>
</reference>
<feature type="domain" description="MOSC" evidence="1">
    <location>
        <begin position="112"/>
        <end position="258"/>
    </location>
</feature>
<dbReference type="GO" id="GO:0030151">
    <property type="term" value="F:molybdenum ion binding"/>
    <property type="evidence" value="ECO:0007669"/>
    <property type="project" value="InterPro"/>
</dbReference>
<evidence type="ECO:0000313" key="2">
    <source>
        <dbReference type="EMBL" id="VFU10605.1"/>
    </source>
</evidence>
<dbReference type="AlphaFoldDB" id="A0A4U8Z546"/>
<dbReference type="SUPFAM" id="SSF50800">
    <property type="entry name" value="PK beta-barrel domain-like"/>
    <property type="match status" value="1"/>
</dbReference>
<protein>
    <submittedName>
        <fullName evidence="2">Sulfurase</fullName>
    </submittedName>
</protein>
<dbReference type="InterPro" id="IPR011037">
    <property type="entry name" value="Pyrv_Knase-like_insert_dom_sf"/>
</dbReference>
<accession>A0A4U8Z546</accession>
<dbReference type="InterPro" id="IPR005302">
    <property type="entry name" value="MoCF_Sase_C"/>
</dbReference>
<organism evidence="2 3">
    <name type="scientific">Methylocella tundrae</name>
    <dbReference type="NCBI Taxonomy" id="227605"/>
    <lineage>
        <taxon>Bacteria</taxon>
        <taxon>Pseudomonadati</taxon>
        <taxon>Pseudomonadota</taxon>
        <taxon>Alphaproteobacteria</taxon>
        <taxon>Hyphomicrobiales</taxon>
        <taxon>Beijerinckiaceae</taxon>
        <taxon>Methylocella</taxon>
    </lineage>
</organism>
<evidence type="ECO:0000313" key="3">
    <source>
        <dbReference type="Proteomes" id="UP000294360"/>
    </source>
</evidence>
<dbReference type="Pfam" id="PF03473">
    <property type="entry name" value="MOSC"/>
    <property type="match status" value="1"/>
</dbReference>
<evidence type="ECO:0000259" key="1">
    <source>
        <dbReference type="PROSITE" id="PS51340"/>
    </source>
</evidence>
<name>A0A4U8Z546_METTU</name>
<proteinExistence type="predicted"/>
<dbReference type="KEGG" id="mtun:MTUNDRAET4_3718"/>
<dbReference type="Proteomes" id="UP000294360">
    <property type="component" value="Chromosome"/>
</dbReference>
<sequence length="258" mass="28283">MGKVSGLYRYPVKGFTAQPLTEVAVMPAAGFPKDRFYAFSKGTLQPSDYEAAPRPKTDFLMLLLHEQLAKLDAKFDDGGDDRLLLSMGGKPLFSGSLTQAEDVERLEQFIAAFMNGKVSGQPKLLRIEGRQFTDVAVTSEAMMRAVSLINLKSVRVLEEAVGAPVDPLRFRANIYFEGDNPWEEFDWIGKEVRIGPAGAVGVLRTKRCGATNVNPATAERDRNLPAALVRAFNHPDMGIYVEMKEGADITLGDVITLA</sequence>
<dbReference type="PROSITE" id="PS51340">
    <property type="entry name" value="MOSC"/>
    <property type="match status" value="1"/>
</dbReference>